<keyword evidence="3" id="KW-1185">Reference proteome</keyword>
<gene>
    <name evidence="2" type="ORF">BDV33DRAFT_64085</name>
</gene>
<dbReference type="EMBL" id="ML733625">
    <property type="protein sequence ID" value="KAB8213381.1"/>
    <property type="molecule type" value="Genomic_DNA"/>
</dbReference>
<dbReference type="Proteomes" id="UP000326799">
    <property type="component" value="Unassembled WGS sequence"/>
</dbReference>
<feature type="compositionally biased region" description="Basic residues" evidence="1">
    <location>
        <begin position="15"/>
        <end position="24"/>
    </location>
</feature>
<dbReference type="AlphaFoldDB" id="A0A5N6E741"/>
<feature type="region of interest" description="Disordered" evidence="1">
    <location>
        <begin position="1"/>
        <end position="40"/>
    </location>
</feature>
<evidence type="ECO:0000313" key="2">
    <source>
        <dbReference type="EMBL" id="KAB8213381.1"/>
    </source>
</evidence>
<protein>
    <submittedName>
        <fullName evidence="2">Uncharacterized protein</fullName>
    </submittedName>
</protein>
<feature type="compositionally biased region" description="Polar residues" evidence="1">
    <location>
        <begin position="83"/>
        <end position="92"/>
    </location>
</feature>
<sequence>MRFRHQIAGSTLQGRRSHPARNRVLRTGGNDKNSEARNDAMRSYSYFVTRPIKKLLRFSHFLKLDLQMDRRSEPTSRHPCKSYLSSSLLPDS</sequence>
<name>A0A5N6E741_9EURO</name>
<reference evidence="2 3" key="1">
    <citation type="submission" date="2019-04" db="EMBL/GenBank/DDBJ databases">
        <title>Fungal friends and foes A comparative genomics study of 23 Aspergillus species from section Flavi.</title>
        <authorList>
            <consortium name="DOE Joint Genome Institute"/>
            <person name="Kjaerbolling I."/>
            <person name="Vesth T.C."/>
            <person name="Frisvad J.C."/>
            <person name="Nybo J.L."/>
            <person name="Theobald S."/>
            <person name="Kildgaard S."/>
            <person name="Petersen T.I."/>
            <person name="Kuo A."/>
            <person name="Sato A."/>
            <person name="Lyhne E.K."/>
            <person name="Kogle M.E."/>
            <person name="Wiebenga A."/>
            <person name="Kun R.S."/>
            <person name="Lubbers R.J."/>
            <person name="Makela M.R."/>
            <person name="Barry K."/>
            <person name="Chovatia M."/>
            <person name="Clum A."/>
            <person name="Daum C."/>
            <person name="Haridas S."/>
            <person name="He G."/>
            <person name="LaButti K."/>
            <person name="Lipzen A."/>
            <person name="Mondo S."/>
            <person name="Pangilinan J."/>
            <person name="Riley R."/>
            <person name="Salamov A."/>
            <person name="Simmons B.A."/>
            <person name="Magnuson J.K."/>
            <person name="Henrissat B."/>
            <person name="Mortensen U.H."/>
            <person name="Larsen T.O."/>
            <person name="De vries R.P."/>
            <person name="Grigoriev I.V."/>
            <person name="Machida M."/>
            <person name="Baker S.E."/>
            <person name="Andersen M.R."/>
        </authorList>
    </citation>
    <scope>NUCLEOTIDE SEQUENCE [LARGE SCALE GENOMIC DNA]</scope>
    <source>
        <strain evidence="2 3">CBS 126849</strain>
    </source>
</reference>
<evidence type="ECO:0000256" key="1">
    <source>
        <dbReference type="SAM" id="MobiDB-lite"/>
    </source>
</evidence>
<evidence type="ECO:0000313" key="3">
    <source>
        <dbReference type="Proteomes" id="UP000326799"/>
    </source>
</evidence>
<feature type="region of interest" description="Disordered" evidence="1">
    <location>
        <begin position="69"/>
        <end position="92"/>
    </location>
</feature>
<accession>A0A5N6E741</accession>
<proteinExistence type="predicted"/>
<organism evidence="2 3">
    <name type="scientific">Aspergillus novoparasiticus</name>
    <dbReference type="NCBI Taxonomy" id="986946"/>
    <lineage>
        <taxon>Eukaryota</taxon>
        <taxon>Fungi</taxon>
        <taxon>Dikarya</taxon>
        <taxon>Ascomycota</taxon>
        <taxon>Pezizomycotina</taxon>
        <taxon>Eurotiomycetes</taxon>
        <taxon>Eurotiomycetidae</taxon>
        <taxon>Eurotiales</taxon>
        <taxon>Aspergillaceae</taxon>
        <taxon>Aspergillus</taxon>
        <taxon>Aspergillus subgen. Circumdati</taxon>
    </lineage>
</organism>